<dbReference type="PANTHER" id="PTHR46060:SF2">
    <property type="entry name" value="HISTONE-LYSINE N-METHYLTRANSFERASE SETMAR"/>
    <property type="match status" value="1"/>
</dbReference>
<feature type="non-terminal residue" evidence="3">
    <location>
        <position position="320"/>
    </location>
</feature>
<dbReference type="Pfam" id="PF17906">
    <property type="entry name" value="HTH_48"/>
    <property type="match status" value="1"/>
</dbReference>
<dbReference type="InterPro" id="IPR049512">
    <property type="entry name" value="DJR-like_dom"/>
</dbReference>
<dbReference type="GO" id="GO:0005634">
    <property type="term" value="C:nucleus"/>
    <property type="evidence" value="ECO:0007669"/>
    <property type="project" value="TreeGrafter"/>
</dbReference>
<feature type="domain" description="Double jelly roll-like" evidence="2">
    <location>
        <begin position="275"/>
        <end position="319"/>
    </location>
</feature>
<dbReference type="EMBL" id="JAANIA010000498">
    <property type="protein sequence ID" value="KAG5323781.1"/>
    <property type="molecule type" value="Genomic_DNA"/>
</dbReference>
<evidence type="ECO:0000313" key="3">
    <source>
        <dbReference type="EMBL" id="KAG5323781.1"/>
    </source>
</evidence>
<proteinExistence type="predicted"/>
<dbReference type="InterPro" id="IPR036388">
    <property type="entry name" value="WH-like_DNA-bd_sf"/>
</dbReference>
<protein>
    <submittedName>
        <fullName evidence="3">MOS1T transposase</fullName>
    </submittedName>
</protein>
<dbReference type="InterPro" id="IPR041426">
    <property type="entry name" value="Mos1_HTH"/>
</dbReference>
<dbReference type="GO" id="GO:0006303">
    <property type="term" value="P:double-strand break repair via nonhomologous end joining"/>
    <property type="evidence" value="ECO:0007669"/>
    <property type="project" value="TreeGrafter"/>
</dbReference>
<gene>
    <name evidence="3" type="ORF">G6Z78_0007267</name>
</gene>
<dbReference type="Proteomes" id="UP000668214">
    <property type="component" value="Unassembled WGS sequence"/>
</dbReference>
<dbReference type="GO" id="GO:0000014">
    <property type="term" value="F:single-stranded DNA endodeoxyribonuclease activity"/>
    <property type="evidence" value="ECO:0007669"/>
    <property type="project" value="TreeGrafter"/>
</dbReference>
<sequence>MKKSAAEAHRMLSNTYGEAAINERTCREWFQRFKNGDFDVEDRHSSGKEKVFENAELEALLDQDSCQNQKELARSLGVTQQAISKRLKMAGLLQTNLNHSAGAQSMLMQCLVEWGTGGDFNALELGSPSIYSRGDSTLLWAVRLVLLNRDRASTFVGDRRNGKGETWMSSAKVGPRRSRGEPSLLHLAGRDPWGRPYKIVTKKFRPWALPIMEILNAQFPKDVVAVLFPTRERDIPERADRNRNMGITGTFKNYVTVSSDRSVNDSVVLQNVDSMTKLTNAELYLNSECYPYDDLNLNFYKNRCAILYDMYARFYKGYYR</sequence>
<evidence type="ECO:0000259" key="1">
    <source>
        <dbReference type="Pfam" id="PF17906"/>
    </source>
</evidence>
<name>A0A836EXG9_9HYME</name>
<dbReference type="GO" id="GO:0015074">
    <property type="term" value="P:DNA integration"/>
    <property type="evidence" value="ECO:0007669"/>
    <property type="project" value="TreeGrafter"/>
</dbReference>
<feature type="non-terminal residue" evidence="3">
    <location>
        <position position="1"/>
    </location>
</feature>
<dbReference type="GO" id="GO:0003690">
    <property type="term" value="F:double-stranded DNA binding"/>
    <property type="evidence" value="ECO:0007669"/>
    <property type="project" value="TreeGrafter"/>
</dbReference>
<feature type="domain" description="Mos1 transposase HTH" evidence="1">
    <location>
        <begin position="2"/>
        <end position="37"/>
    </location>
</feature>
<dbReference type="GO" id="GO:0000793">
    <property type="term" value="C:condensed chromosome"/>
    <property type="evidence" value="ECO:0007669"/>
    <property type="project" value="TreeGrafter"/>
</dbReference>
<comment type="caution">
    <text evidence="3">The sequence shown here is derived from an EMBL/GenBank/DDBJ whole genome shotgun (WGS) entry which is preliminary data.</text>
</comment>
<dbReference type="GO" id="GO:0044547">
    <property type="term" value="F:DNA topoisomerase binding"/>
    <property type="evidence" value="ECO:0007669"/>
    <property type="project" value="TreeGrafter"/>
</dbReference>
<dbReference type="GO" id="GO:0035861">
    <property type="term" value="C:site of double-strand break"/>
    <property type="evidence" value="ECO:0007669"/>
    <property type="project" value="TreeGrafter"/>
</dbReference>
<reference evidence="3" key="1">
    <citation type="submission" date="2020-02" db="EMBL/GenBank/DDBJ databases">
        <title>Relaxed selection underlies rapid genomic changes in the transitions from sociality to social parasitism in ants.</title>
        <authorList>
            <person name="Bi X."/>
        </authorList>
    </citation>
    <scope>NUCLEOTIDE SEQUENCE</scope>
    <source>
        <strain evidence="3">BGI-DK2014c</strain>
        <tissue evidence="3">Whole body</tissue>
    </source>
</reference>
<keyword evidence="4" id="KW-1185">Reference proteome</keyword>
<dbReference type="Pfam" id="PF21738">
    <property type="entry name" value="DJR-like_dom"/>
    <property type="match status" value="1"/>
</dbReference>
<dbReference type="GO" id="GO:0031297">
    <property type="term" value="P:replication fork processing"/>
    <property type="evidence" value="ECO:0007669"/>
    <property type="project" value="TreeGrafter"/>
</dbReference>
<accession>A0A836EXG9</accession>
<dbReference type="GO" id="GO:0044774">
    <property type="term" value="P:mitotic DNA integrity checkpoint signaling"/>
    <property type="evidence" value="ECO:0007669"/>
    <property type="project" value="TreeGrafter"/>
</dbReference>
<evidence type="ECO:0000259" key="2">
    <source>
        <dbReference type="Pfam" id="PF21738"/>
    </source>
</evidence>
<dbReference type="GO" id="GO:0000729">
    <property type="term" value="P:DNA double-strand break processing"/>
    <property type="evidence" value="ECO:0007669"/>
    <property type="project" value="TreeGrafter"/>
</dbReference>
<dbReference type="GO" id="GO:0046975">
    <property type="term" value="F:histone H3K36 methyltransferase activity"/>
    <property type="evidence" value="ECO:0007669"/>
    <property type="project" value="TreeGrafter"/>
</dbReference>
<dbReference type="Gene3D" id="1.10.10.10">
    <property type="entry name" value="Winged helix-like DNA-binding domain superfamily/Winged helix DNA-binding domain"/>
    <property type="match status" value="1"/>
</dbReference>
<evidence type="ECO:0000313" key="4">
    <source>
        <dbReference type="Proteomes" id="UP000668214"/>
    </source>
</evidence>
<organism evidence="3 4">
    <name type="scientific">Pseudoatta argentina</name>
    <dbReference type="NCBI Taxonomy" id="621737"/>
    <lineage>
        <taxon>Eukaryota</taxon>
        <taxon>Metazoa</taxon>
        <taxon>Ecdysozoa</taxon>
        <taxon>Arthropoda</taxon>
        <taxon>Hexapoda</taxon>
        <taxon>Insecta</taxon>
        <taxon>Pterygota</taxon>
        <taxon>Neoptera</taxon>
        <taxon>Endopterygota</taxon>
        <taxon>Hymenoptera</taxon>
        <taxon>Apocrita</taxon>
        <taxon>Aculeata</taxon>
        <taxon>Formicoidea</taxon>
        <taxon>Formicidae</taxon>
        <taxon>Myrmicinae</taxon>
        <taxon>Pseudoatta</taxon>
    </lineage>
</organism>
<dbReference type="PANTHER" id="PTHR46060">
    <property type="entry name" value="MARINER MOS1 TRANSPOSASE-LIKE PROTEIN"/>
    <property type="match status" value="1"/>
</dbReference>
<dbReference type="Gene3D" id="1.10.10.1450">
    <property type="match status" value="1"/>
</dbReference>
<dbReference type="GO" id="GO:0003697">
    <property type="term" value="F:single-stranded DNA binding"/>
    <property type="evidence" value="ECO:0007669"/>
    <property type="project" value="TreeGrafter"/>
</dbReference>
<dbReference type="GO" id="GO:0042800">
    <property type="term" value="F:histone H3K4 methyltransferase activity"/>
    <property type="evidence" value="ECO:0007669"/>
    <property type="project" value="TreeGrafter"/>
</dbReference>
<dbReference type="InterPro" id="IPR052709">
    <property type="entry name" value="Transposase-MT_Hybrid"/>
</dbReference>
<dbReference type="AlphaFoldDB" id="A0A836EXG9"/>